<dbReference type="AlphaFoldDB" id="A0AAE8N8X4"/>
<dbReference type="Pfam" id="PF01408">
    <property type="entry name" value="GFO_IDH_MocA"/>
    <property type="match status" value="1"/>
</dbReference>
<dbReference type="InterPro" id="IPR000683">
    <property type="entry name" value="Gfo/Idh/MocA-like_OxRdtase_N"/>
</dbReference>
<dbReference type="PANTHER" id="PTHR43708:SF1">
    <property type="entry name" value="GALACTOSE_LACTOSE METABOLISM REGULATORY PROTEIN GAL80"/>
    <property type="match status" value="1"/>
</dbReference>
<evidence type="ECO:0000313" key="3">
    <source>
        <dbReference type="EMBL" id="SPO07743.1"/>
    </source>
</evidence>
<dbReference type="InterPro" id="IPR036291">
    <property type="entry name" value="NAD(P)-bd_dom_sf"/>
</dbReference>
<comment type="caution">
    <text evidence="3">The sequence shown here is derived from an EMBL/GenBank/DDBJ whole genome shotgun (WGS) entry which is preliminary data.</text>
</comment>
<evidence type="ECO:0000259" key="1">
    <source>
        <dbReference type="Pfam" id="PF01408"/>
    </source>
</evidence>
<dbReference type="PANTHER" id="PTHR43708">
    <property type="entry name" value="CONSERVED EXPRESSED OXIDOREDUCTASE (EUROFUNG)"/>
    <property type="match status" value="1"/>
</dbReference>
<dbReference type="InterPro" id="IPR051317">
    <property type="entry name" value="Gfo/Idh/MocA_oxidoreduct"/>
</dbReference>
<accession>A0AAE8N8X4</accession>
<dbReference type="SUPFAM" id="SSF55347">
    <property type="entry name" value="Glyceraldehyde-3-phosphate dehydrogenase-like, C-terminal domain"/>
    <property type="match status" value="1"/>
</dbReference>
<gene>
    <name evidence="3" type="ORF">DNG_10438</name>
</gene>
<reference evidence="3" key="1">
    <citation type="submission" date="2018-03" db="EMBL/GenBank/DDBJ databases">
        <authorList>
            <person name="Guldener U."/>
        </authorList>
    </citation>
    <scope>NUCLEOTIDE SEQUENCE</scope>
</reference>
<dbReference type="Gene3D" id="3.40.50.720">
    <property type="entry name" value="NAD(P)-binding Rossmann-like Domain"/>
    <property type="match status" value="1"/>
</dbReference>
<dbReference type="Proteomes" id="UP001187682">
    <property type="component" value="Unassembled WGS sequence"/>
</dbReference>
<name>A0AAE8N8X4_9PEZI</name>
<proteinExistence type="predicted"/>
<feature type="domain" description="Gal80p-like C-terminal" evidence="2">
    <location>
        <begin position="141"/>
        <end position="293"/>
    </location>
</feature>
<dbReference type="EMBL" id="ONZQ02000024">
    <property type="protein sequence ID" value="SPO07743.1"/>
    <property type="molecule type" value="Genomic_DNA"/>
</dbReference>
<dbReference type="Pfam" id="PF22685">
    <property type="entry name" value="Gal80p_C-like"/>
    <property type="match status" value="1"/>
</dbReference>
<keyword evidence="4" id="KW-1185">Reference proteome</keyword>
<protein>
    <submittedName>
        <fullName evidence="3">Related to transcription co-repressor GAL80</fullName>
    </submittedName>
</protein>
<sequence length="370" mass="39577">MSKVPLPIALIGLSASPSWASGSHLPYLLSARGKAKYKIVALLNSSTEAARRAIEHHNLAAETRAYGSPQDLAADPTVKAVVCITRVDTHEAAIRPSIEAGKDVIVEWPLAHNASVAKELALLAEGRGIRTAVGLQGRATPVFRKVAEILDSDRIGKVLSSELNASGGPPVGTLGIGMKYFAQKEVEGNLVTIWFGHLFDSVQHILGTVESLNSTTQTRYPNIAIRDATGATVETLNADIPDLIFTSGPLPGSSRVTAGATLAARLRLGPPFKGEPPYVWTIGGENGELRLTSPTSAAVHAWADPIVIDIHDYATDEVTSVDWSWDDWQQELAMTVRNVAGTYEAFAEGGEYASFQDAAQRHEQVDSLLK</sequence>
<organism evidence="3 4">
    <name type="scientific">Cephalotrichum gorgonifer</name>
    <dbReference type="NCBI Taxonomy" id="2041049"/>
    <lineage>
        <taxon>Eukaryota</taxon>
        <taxon>Fungi</taxon>
        <taxon>Dikarya</taxon>
        <taxon>Ascomycota</taxon>
        <taxon>Pezizomycotina</taxon>
        <taxon>Sordariomycetes</taxon>
        <taxon>Hypocreomycetidae</taxon>
        <taxon>Microascales</taxon>
        <taxon>Microascaceae</taxon>
        <taxon>Cephalotrichum</taxon>
    </lineage>
</organism>
<evidence type="ECO:0000259" key="2">
    <source>
        <dbReference type="Pfam" id="PF22685"/>
    </source>
</evidence>
<dbReference type="SUPFAM" id="SSF51735">
    <property type="entry name" value="NAD(P)-binding Rossmann-fold domains"/>
    <property type="match status" value="1"/>
</dbReference>
<dbReference type="Gene3D" id="3.30.360.10">
    <property type="entry name" value="Dihydrodipicolinate Reductase, domain 2"/>
    <property type="match status" value="1"/>
</dbReference>
<dbReference type="InterPro" id="IPR055080">
    <property type="entry name" value="Gal80p-like_C"/>
</dbReference>
<dbReference type="GO" id="GO:0000166">
    <property type="term" value="F:nucleotide binding"/>
    <property type="evidence" value="ECO:0007669"/>
    <property type="project" value="InterPro"/>
</dbReference>
<feature type="domain" description="Gfo/Idh/MocA-like oxidoreductase N-terminal" evidence="1">
    <location>
        <begin position="21"/>
        <end position="134"/>
    </location>
</feature>
<evidence type="ECO:0000313" key="4">
    <source>
        <dbReference type="Proteomes" id="UP001187682"/>
    </source>
</evidence>